<evidence type="ECO:0000256" key="3">
    <source>
        <dbReference type="ARBA" id="ARBA00022679"/>
    </source>
</evidence>
<evidence type="ECO:0000256" key="1">
    <source>
        <dbReference type="ARBA" id="ARBA00001936"/>
    </source>
</evidence>
<dbReference type="InterPro" id="IPR043519">
    <property type="entry name" value="NT_sf"/>
</dbReference>
<comment type="subcellular location">
    <subcellularLocation>
        <location evidence="11">Nucleus</location>
    </subcellularLocation>
</comment>
<organism evidence="14 15">
    <name type="scientific">Serendipita indica (strain DSM 11827)</name>
    <name type="common">Root endophyte fungus</name>
    <name type="synonym">Piriformospora indica</name>
    <dbReference type="NCBI Taxonomy" id="1109443"/>
    <lineage>
        <taxon>Eukaryota</taxon>
        <taxon>Fungi</taxon>
        <taxon>Dikarya</taxon>
        <taxon>Basidiomycota</taxon>
        <taxon>Agaricomycotina</taxon>
        <taxon>Agaricomycetes</taxon>
        <taxon>Sebacinales</taxon>
        <taxon>Serendipitaceae</taxon>
        <taxon>Serendipita</taxon>
    </lineage>
</organism>
<dbReference type="PRINTS" id="PR00869">
    <property type="entry name" value="DNAPOLX"/>
</dbReference>
<dbReference type="GO" id="GO:0006303">
    <property type="term" value="P:double-strand break repair via nonhomologous end joining"/>
    <property type="evidence" value="ECO:0007669"/>
    <property type="project" value="TreeGrafter"/>
</dbReference>
<comment type="function">
    <text evidence="11">DNA polymerase that functions in several pathways of DNA repair. Involved in base excision repair (BER) responsible for repair of lesions that give rise to abasic (AP) sites in DNA. Also contributes to DNA double-strand break repair by non-homologous end joining and homologous recombination. Has both template-dependent and template-independent (terminal transferase) DNA polymerase activities. Has also a 5'-deoxyribose-5-phosphate lyase (dRP lyase) activity.</text>
</comment>
<dbReference type="InParanoid" id="G4TBJ0"/>
<dbReference type="InterPro" id="IPR027421">
    <property type="entry name" value="DNA_pol_lamdba_lyase_dom_sf"/>
</dbReference>
<evidence type="ECO:0000256" key="6">
    <source>
        <dbReference type="ARBA" id="ARBA00022763"/>
    </source>
</evidence>
<dbReference type="CDD" id="cd00141">
    <property type="entry name" value="NT_POLXc"/>
    <property type="match status" value="1"/>
</dbReference>
<dbReference type="OrthoDB" id="205514at2759"/>
<dbReference type="InterPro" id="IPR028207">
    <property type="entry name" value="DNA_pol_B_palm_palm"/>
</dbReference>
<keyword evidence="4 11" id="KW-0548">Nucleotidyltransferase</keyword>
<dbReference type="eggNOG" id="KOG2534">
    <property type="taxonomic scope" value="Eukaryota"/>
</dbReference>
<protein>
    <recommendedName>
        <fullName evidence="11">DNA polymerase</fullName>
        <ecNumber evidence="11">2.7.7.7</ecNumber>
    </recommendedName>
</protein>
<dbReference type="SMART" id="SM00292">
    <property type="entry name" value="BRCT"/>
    <property type="match status" value="1"/>
</dbReference>
<dbReference type="Pfam" id="PF14791">
    <property type="entry name" value="DNA_pol_B_thumb"/>
    <property type="match status" value="1"/>
</dbReference>
<dbReference type="SUPFAM" id="SSF81301">
    <property type="entry name" value="Nucleotidyltransferase"/>
    <property type="match status" value="1"/>
</dbReference>
<feature type="region of interest" description="Disordered" evidence="12">
    <location>
        <begin position="135"/>
        <end position="154"/>
    </location>
</feature>
<evidence type="ECO:0000259" key="13">
    <source>
        <dbReference type="PROSITE" id="PS50172"/>
    </source>
</evidence>
<dbReference type="SUPFAM" id="SSF81585">
    <property type="entry name" value="PsbU/PolX domain-like"/>
    <property type="match status" value="1"/>
</dbReference>
<proteinExistence type="inferred from homology"/>
<dbReference type="Proteomes" id="UP000007148">
    <property type="component" value="Unassembled WGS sequence"/>
</dbReference>
<name>G4TBJ0_SERID</name>
<dbReference type="InterPro" id="IPR036420">
    <property type="entry name" value="BRCT_dom_sf"/>
</dbReference>
<dbReference type="GO" id="GO:0016829">
    <property type="term" value="F:lyase activity"/>
    <property type="evidence" value="ECO:0007669"/>
    <property type="project" value="UniProtKB-KW"/>
</dbReference>
<dbReference type="Gene3D" id="3.40.50.10190">
    <property type="entry name" value="BRCT domain"/>
    <property type="match status" value="1"/>
</dbReference>
<keyword evidence="11" id="KW-0539">Nucleus</keyword>
<dbReference type="EC" id="2.7.7.7" evidence="11"/>
<comment type="cofactor">
    <cofactor evidence="1">
        <name>Mn(2+)</name>
        <dbReference type="ChEBI" id="CHEBI:29035"/>
    </cofactor>
</comment>
<dbReference type="AlphaFoldDB" id="G4TBJ0"/>
<dbReference type="PRINTS" id="PR00870">
    <property type="entry name" value="DNAPOLXBETA"/>
</dbReference>
<keyword evidence="2" id="KW-0237">DNA synthesis</keyword>
<evidence type="ECO:0000256" key="8">
    <source>
        <dbReference type="ARBA" id="ARBA00023204"/>
    </source>
</evidence>
<evidence type="ECO:0000256" key="7">
    <source>
        <dbReference type="ARBA" id="ARBA00022932"/>
    </source>
</evidence>
<dbReference type="InterPro" id="IPR037160">
    <property type="entry name" value="DNA_Pol_thumb_sf"/>
</dbReference>
<gene>
    <name evidence="14" type="ORF">PIIN_02548</name>
</gene>
<dbReference type="EMBL" id="CAFZ01000038">
    <property type="protein sequence ID" value="CCA68683.1"/>
    <property type="molecule type" value="Genomic_DNA"/>
</dbReference>
<dbReference type="GO" id="GO:0003887">
    <property type="term" value="F:DNA-directed DNA polymerase activity"/>
    <property type="evidence" value="ECO:0007669"/>
    <property type="project" value="UniProtKB-UniRule"/>
</dbReference>
<keyword evidence="8 11" id="KW-0234">DNA repair</keyword>
<dbReference type="HOGENOM" id="CLU_008698_5_0_1"/>
<dbReference type="InterPro" id="IPR002054">
    <property type="entry name" value="DNA-dir_DNA_pol_X"/>
</dbReference>
<keyword evidence="5" id="KW-0235">DNA replication</keyword>
<comment type="catalytic activity">
    <reaction evidence="10 11">
        <text>DNA(n) + a 2'-deoxyribonucleoside 5'-triphosphate = DNA(n+1) + diphosphate</text>
        <dbReference type="Rhea" id="RHEA:22508"/>
        <dbReference type="Rhea" id="RHEA-COMP:17339"/>
        <dbReference type="Rhea" id="RHEA-COMP:17340"/>
        <dbReference type="ChEBI" id="CHEBI:33019"/>
        <dbReference type="ChEBI" id="CHEBI:61560"/>
        <dbReference type="ChEBI" id="CHEBI:173112"/>
        <dbReference type="EC" id="2.7.7.7"/>
    </reaction>
</comment>
<dbReference type="Pfam" id="PF14716">
    <property type="entry name" value="HHH_8"/>
    <property type="match status" value="1"/>
</dbReference>
<evidence type="ECO:0000256" key="12">
    <source>
        <dbReference type="SAM" id="MobiDB-lite"/>
    </source>
</evidence>
<comment type="caution">
    <text evidence="14">The sequence shown here is derived from an EMBL/GenBank/DDBJ whole genome shotgun (WGS) entry which is preliminary data.</text>
</comment>
<evidence type="ECO:0000256" key="11">
    <source>
        <dbReference type="RuleBase" id="RU366014"/>
    </source>
</evidence>
<accession>G4TBJ0</accession>
<dbReference type="InterPro" id="IPR022312">
    <property type="entry name" value="DNA_pol_X"/>
</dbReference>
<dbReference type="InterPro" id="IPR010996">
    <property type="entry name" value="HHH_MUS81"/>
</dbReference>
<dbReference type="FunFam" id="3.30.210.10:FF:000005">
    <property type="entry name" value="DNA polymerase IV"/>
    <property type="match status" value="1"/>
</dbReference>
<dbReference type="GO" id="GO:0003677">
    <property type="term" value="F:DNA binding"/>
    <property type="evidence" value="ECO:0007669"/>
    <property type="project" value="UniProtKB-UniRule"/>
</dbReference>
<keyword evidence="9" id="KW-0456">Lyase</keyword>
<dbReference type="PANTHER" id="PTHR11276">
    <property type="entry name" value="DNA POLYMERASE TYPE-X FAMILY MEMBER"/>
    <property type="match status" value="1"/>
</dbReference>
<keyword evidence="6 11" id="KW-0227">DNA damage</keyword>
<dbReference type="STRING" id="1109443.G4TBJ0"/>
<evidence type="ECO:0000256" key="9">
    <source>
        <dbReference type="ARBA" id="ARBA00023239"/>
    </source>
</evidence>
<keyword evidence="15" id="KW-1185">Reference proteome</keyword>
<evidence type="ECO:0000313" key="15">
    <source>
        <dbReference type="Proteomes" id="UP000007148"/>
    </source>
</evidence>
<keyword evidence="7 11" id="KW-0239">DNA-directed DNA polymerase</keyword>
<dbReference type="InterPro" id="IPR001357">
    <property type="entry name" value="BRCT_dom"/>
</dbReference>
<dbReference type="SUPFAM" id="SSF52113">
    <property type="entry name" value="BRCT domain"/>
    <property type="match status" value="1"/>
</dbReference>
<dbReference type="GO" id="GO:0005634">
    <property type="term" value="C:nucleus"/>
    <property type="evidence" value="ECO:0007669"/>
    <property type="project" value="UniProtKB-SubCell"/>
</dbReference>
<evidence type="ECO:0000256" key="2">
    <source>
        <dbReference type="ARBA" id="ARBA00022634"/>
    </source>
</evidence>
<feature type="region of interest" description="Disordered" evidence="12">
    <location>
        <begin position="1"/>
        <end position="25"/>
    </location>
</feature>
<dbReference type="OMA" id="ERDVFDW"/>
<comment type="similarity">
    <text evidence="11">Belongs to the DNA polymerase type-X family.</text>
</comment>
<evidence type="ECO:0000256" key="4">
    <source>
        <dbReference type="ARBA" id="ARBA00022695"/>
    </source>
</evidence>
<feature type="domain" description="BRCT" evidence="13">
    <location>
        <begin position="33"/>
        <end position="126"/>
    </location>
</feature>
<dbReference type="GO" id="GO:0046872">
    <property type="term" value="F:metal ion binding"/>
    <property type="evidence" value="ECO:0007669"/>
    <property type="project" value="UniProtKB-UniRule"/>
</dbReference>
<dbReference type="PROSITE" id="PS50172">
    <property type="entry name" value="BRCT"/>
    <property type="match status" value="1"/>
</dbReference>
<dbReference type="Pfam" id="PF16589">
    <property type="entry name" value="BRCT_2"/>
    <property type="match status" value="1"/>
</dbReference>
<keyword evidence="3 11" id="KW-0808">Transferase</keyword>
<dbReference type="InterPro" id="IPR029398">
    <property type="entry name" value="PolB_thumb"/>
</dbReference>
<evidence type="ECO:0000256" key="10">
    <source>
        <dbReference type="ARBA" id="ARBA00049244"/>
    </source>
</evidence>
<dbReference type="Gene3D" id="1.10.150.110">
    <property type="entry name" value="DNA polymerase beta, N-terminal domain-like"/>
    <property type="match status" value="1"/>
</dbReference>
<dbReference type="SUPFAM" id="SSF47802">
    <property type="entry name" value="DNA polymerase beta, N-terminal domain-like"/>
    <property type="match status" value="1"/>
</dbReference>
<dbReference type="Gene3D" id="3.30.210.10">
    <property type="entry name" value="DNA polymerase, thumb domain"/>
    <property type="match status" value="1"/>
</dbReference>
<dbReference type="InterPro" id="IPR002008">
    <property type="entry name" value="DNA_pol_X_beta-like"/>
</dbReference>
<dbReference type="PANTHER" id="PTHR11276:SF28">
    <property type="entry name" value="DNA POLYMERASE LAMBDA"/>
    <property type="match status" value="1"/>
</dbReference>
<reference evidence="14 15" key="1">
    <citation type="journal article" date="2011" name="PLoS Pathog.">
        <title>Endophytic Life Strategies Decoded by Genome and Transcriptome Analyses of the Mutualistic Root Symbiont Piriformospora indica.</title>
        <authorList>
            <person name="Zuccaro A."/>
            <person name="Lahrmann U."/>
            <person name="Guldener U."/>
            <person name="Langen G."/>
            <person name="Pfiffi S."/>
            <person name="Biedenkopf D."/>
            <person name="Wong P."/>
            <person name="Samans B."/>
            <person name="Grimm C."/>
            <person name="Basiewicz M."/>
            <person name="Murat C."/>
            <person name="Martin F."/>
            <person name="Kogel K.H."/>
        </authorList>
    </citation>
    <scope>NUCLEOTIDE SEQUENCE [LARGE SCALE GENOMIC DNA]</scope>
    <source>
        <strain evidence="14 15">DSM 11827</strain>
    </source>
</reference>
<evidence type="ECO:0000256" key="5">
    <source>
        <dbReference type="ARBA" id="ARBA00022705"/>
    </source>
</evidence>
<dbReference type="SMART" id="SM00483">
    <property type="entry name" value="POLXc"/>
    <property type="match status" value="1"/>
</dbReference>
<dbReference type="Pfam" id="PF14792">
    <property type="entry name" value="DNA_pol_B_palm"/>
    <property type="match status" value="1"/>
</dbReference>
<dbReference type="Gene3D" id="1.10.150.20">
    <property type="entry name" value="5' to 3' exonuclease, C-terminal subdomain"/>
    <property type="match status" value="1"/>
</dbReference>
<dbReference type="FunCoup" id="G4TBJ0">
    <property type="interactions" value="168"/>
</dbReference>
<dbReference type="Gene3D" id="3.30.460.10">
    <property type="entry name" value="Beta Polymerase, domain 2"/>
    <property type="match status" value="1"/>
</dbReference>
<sequence>MAPLKSTQAPVDVSSDESTSSLEAIRERASRRRKTGIFDGFKICIISVKFKPQEIGELTDVCEEHGGRMEANADAADIVLTKIGTRARLERHIAWEAAQMRVVVGPEYLTDCIQQNKLLDCTPYVAVDGLVPPASVPKPSRSPKKGLGTKNSPIELSDSESFDAAALPRYCCQRQTPLVCKNSELIAQLAMIRQNRWLEGDDMKALAHSRAIASIKAFPNKIETIEEIEKLPYVGKSTLNRVSEFLGRGFIEEARHLEKNERFQVLSDFTTVYGIGPVKARAFLHQNIKTFGDLERYYRRQLMSGKDTENAQGMLNSLAAREDFRVKISRAEVEEVARIIANELEIIQPGFIHTITGGYRRGKEESNDIDIVFSHKEIGHGRGALQSLVSRLKAQGIITHTLPATSFRTPGSMKAYTKEKALERALCVIKLPDDSPSFPYNVSGQPRKLRRLDLIFAPLETYWCAVVGWTGSIMFERDLRSWCKDKLQYKFDSSGLIRRSDLQCIPVHSERHLFQLLGLSYVPPHLRNCDY</sequence>
<evidence type="ECO:0000313" key="14">
    <source>
        <dbReference type="EMBL" id="CCA68683.1"/>
    </source>
</evidence>